<proteinExistence type="predicted"/>
<feature type="compositionally biased region" description="Polar residues" evidence="1">
    <location>
        <begin position="1113"/>
        <end position="1136"/>
    </location>
</feature>
<feature type="compositionally biased region" description="Polar residues" evidence="1">
    <location>
        <begin position="664"/>
        <end position="677"/>
    </location>
</feature>
<keyword evidence="2" id="KW-0812">Transmembrane</keyword>
<feature type="compositionally biased region" description="Basic residues" evidence="1">
    <location>
        <begin position="1189"/>
        <end position="1203"/>
    </location>
</feature>
<feature type="compositionally biased region" description="Low complexity" evidence="1">
    <location>
        <begin position="444"/>
        <end position="460"/>
    </location>
</feature>
<feature type="region of interest" description="Disordered" evidence="1">
    <location>
        <begin position="642"/>
        <end position="698"/>
    </location>
</feature>
<accession>A0A316ULH5</accession>
<organism evidence="3 4">
    <name type="scientific">Pseudomicrostroma glucosiphilum</name>
    <dbReference type="NCBI Taxonomy" id="1684307"/>
    <lineage>
        <taxon>Eukaryota</taxon>
        <taxon>Fungi</taxon>
        <taxon>Dikarya</taxon>
        <taxon>Basidiomycota</taxon>
        <taxon>Ustilaginomycotina</taxon>
        <taxon>Exobasidiomycetes</taxon>
        <taxon>Microstromatales</taxon>
        <taxon>Microstromatales incertae sedis</taxon>
        <taxon>Pseudomicrostroma</taxon>
    </lineage>
</organism>
<evidence type="ECO:0000256" key="2">
    <source>
        <dbReference type="SAM" id="Phobius"/>
    </source>
</evidence>
<feature type="compositionally biased region" description="Low complexity" evidence="1">
    <location>
        <begin position="749"/>
        <end position="770"/>
    </location>
</feature>
<feature type="region of interest" description="Disordered" evidence="1">
    <location>
        <begin position="1189"/>
        <end position="1218"/>
    </location>
</feature>
<keyword evidence="4" id="KW-1185">Reference proteome</keyword>
<feature type="compositionally biased region" description="Pro residues" evidence="1">
    <location>
        <begin position="214"/>
        <end position="224"/>
    </location>
</feature>
<feature type="compositionally biased region" description="Low complexity" evidence="1">
    <location>
        <begin position="168"/>
        <end position="184"/>
    </location>
</feature>
<feature type="compositionally biased region" description="Polar residues" evidence="1">
    <location>
        <begin position="826"/>
        <end position="841"/>
    </location>
</feature>
<keyword evidence="2" id="KW-0472">Membrane</keyword>
<dbReference type="EMBL" id="KZ819321">
    <property type="protein sequence ID" value="PWN24055.1"/>
    <property type="molecule type" value="Genomic_DNA"/>
</dbReference>
<dbReference type="OrthoDB" id="3367101at2759"/>
<sequence length="1327" mass="143183">MPRPSSSSSPAAQPSGRRYYFSAGAVGRGALTSGIVSPEATFGPIGKRGGHRTSAETDTVDLDLSFEFVSPAEAEQSDAGHSSQSSHQQLSETEELHRRLPQAQPVASGSQVAMGDEAVNAVSDTSSPSRPRGMAASISSSTRRKQPPEPLTFDSDSRKQNAAHPPLGSTQSTTAQSTVVSGSQPQTPSDATLPNSAGPPKGRRRAGTVSSTPPSAPPCVPLPSVPTAEHSAIGPSFAAVSTRIAEQRERKARQQRHDMSLRESYYSLQGSVPTVQIHDVASTQAAEAQTKPAQEYEPQRFATTSRDYHSQAMKVNYSSSSSQFPDSLYSESSPVSVQHSLSTPGTPYSSVFDARSESAKMLVSHSNASSFAKTGKMIDSELMTGVITEEPVEEHVSLSVRGFGDGPGLPRSHTAEWLQAQRRRAVSAAMDDSGEVDPIRGSEETASSESMTTSESDVSSLPASGRQLLIINTSDSSHEVDVELGRNDGKQKGPWAESPMLLTPSRQAQSAIGLGLVFDTKDSRGLSGNGFANNNVLIANRMQLSDPSLLAGEVTPQAKTFSKPRGPFSESPVPTMKAGVSLGFDAKSGAQSRSRYSSIDAAKSSSLSPRIRSLALVDHRQQSLGQSDGASTPARPGFFARRHTLGLNPLEKQSRDEWHETERSAPSQLSPPHSSAPTAPRSAPLPSTSTFASGGETPTVFEMSKRSSKHVRRASRLHYVASPDCDNSGEVRLAMPTPALTSERRVVVSQSGRTARSSSGGPPRSRLSWGYAPRSDIESPTLPMSPTESSAVPSSPWLDFAEDGSGMAATSARRSELLKRSESGRRQPSSGSNVTHFSSVLESEGGLRRRSTLEKKNQRTTLTIPPTAVIRPFVSTHDRRASVHSDVLVQDGSLRLGHIQEDKGLRQLRLMGDLPPEEYGSRPMSVFVPVPTLQAHLRAKALQEQQERVQLRTRAAMHEPLPRSPLSFGHDLLSSSGRMLDSELPSRTLFFLGFLGMPWLWLLGGWALNSDGMLGPAGGAGRGRVEFYTHEPSMQEVQRQLRQQGQGQGALQRRSRVTSRNLSVARGHLSTIYTDGNDQRDYAGESFEVLDSEHGLHRMHQERRDVYNEPSKAAQSHFSLASSDGCTGRTSPQTLTSAKVDRLPRNTRRSLGSFLNPHPEVALFHSPVRSVAFSDGPSDEWHNAEQGLHRGHASLSARRRARRSGVSGLDHISDVEEPATDVTMTLESEDHRYSTGLSMADDRRYELRDEVSVGHLRSGSRTTLSMLEGLQGYSSAPAEQVAVKLTARQRLALMERYVLLNRFMAITSTLAVFAGFGVALNAVAMNF</sequence>
<dbReference type="GeneID" id="37012810"/>
<feature type="region of interest" description="Disordered" evidence="1">
    <location>
        <begin position="35"/>
        <end position="234"/>
    </location>
</feature>
<feature type="region of interest" description="Disordered" evidence="1">
    <location>
        <begin position="420"/>
        <end position="463"/>
    </location>
</feature>
<feature type="region of interest" description="Disordered" evidence="1">
    <location>
        <begin position="736"/>
        <end position="860"/>
    </location>
</feature>
<feature type="compositionally biased region" description="Polar residues" evidence="1">
    <location>
        <begin position="782"/>
        <end position="793"/>
    </location>
</feature>
<feature type="region of interest" description="Disordered" evidence="1">
    <location>
        <begin position="1111"/>
        <end position="1136"/>
    </location>
</feature>
<feature type="compositionally biased region" description="Basic and acidic residues" evidence="1">
    <location>
        <begin position="845"/>
        <end position="857"/>
    </location>
</feature>
<reference evidence="3 4" key="1">
    <citation type="journal article" date="2018" name="Mol. Biol. Evol.">
        <title>Broad Genomic Sampling Reveals a Smut Pathogenic Ancestry of the Fungal Clade Ustilaginomycotina.</title>
        <authorList>
            <person name="Kijpornyongpan T."/>
            <person name="Mondo S.J."/>
            <person name="Barry K."/>
            <person name="Sandor L."/>
            <person name="Lee J."/>
            <person name="Lipzen A."/>
            <person name="Pangilinan J."/>
            <person name="LaButti K."/>
            <person name="Hainaut M."/>
            <person name="Henrissat B."/>
            <person name="Grigoriev I.V."/>
            <person name="Spatafora J.W."/>
            <person name="Aime M.C."/>
        </authorList>
    </citation>
    <scope>NUCLEOTIDE SEQUENCE [LARGE SCALE GENOMIC DNA]</scope>
    <source>
        <strain evidence="3 4">MCA 4718</strain>
    </source>
</reference>
<dbReference type="RefSeq" id="XP_025351215.1">
    <property type="nucleotide sequence ID" value="XM_025491076.1"/>
</dbReference>
<evidence type="ECO:0000256" key="1">
    <source>
        <dbReference type="SAM" id="MobiDB-lite"/>
    </source>
</evidence>
<dbReference type="STRING" id="1684307.A0A316ULH5"/>
<evidence type="ECO:0008006" key="5">
    <source>
        <dbReference type="Google" id="ProtNLM"/>
    </source>
</evidence>
<feature type="compositionally biased region" description="Basic and acidic residues" evidence="1">
    <location>
        <begin position="652"/>
        <end position="663"/>
    </location>
</feature>
<keyword evidence="2" id="KW-1133">Transmembrane helix</keyword>
<gene>
    <name evidence="3" type="ORF">BCV69DRAFT_275405</name>
</gene>
<feature type="compositionally biased region" description="Basic and acidic residues" evidence="1">
    <location>
        <begin position="813"/>
        <end position="825"/>
    </location>
</feature>
<evidence type="ECO:0000313" key="3">
    <source>
        <dbReference type="EMBL" id="PWN24055.1"/>
    </source>
</evidence>
<feature type="transmembrane region" description="Helical" evidence="2">
    <location>
        <begin position="1303"/>
        <end position="1324"/>
    </location>
</feature>
<protein>
    <recommendedName>
        <fullName evidence="5">Transmembrane protein</fullName>
    </recommendedName>
</protein>
<evidence type="ECO:0000313" key="4">
    <source>
        <dbReference type="Proteomes" id="UP000245942"/>
    </source>
</evidence>
<feature type="compositionally biased region" description="Low complexity" evidence="1">
    <location>
        <begin position="77"/>
        <end position="91"/>
    </location>
</feature>
<dbReference type="Proteomes" id="UP000245942">
    <property type="component" value="Unassembled WGS sequence"/>
</dbReference>
<name>A0A316ULH5_9BASI</name>
<feature type="compositionally biased region" description="Polar residues" evidence="1">
    <location>
        <begin position="185"/>
        <end position="195"/>
    </location>
</feature>